<dbReference type="Proteomes" id="UP000735302">
    <property type="component" value="Unassembled WGS sequence"/>
</dbReference>
<dbReference type="AlphaFoldDB" id="A0AAV4DXF1"/>
<evidence type="ECO:0000313" key="2">
    <source>
        <dbReference type="EMBL" id="GFO48933.1"/>
    </source>
</evidence>
<evidence type="ECO:0000256" key="1">
    <source>
        <dbReference type="SAM" id="SignalP"/>
    </source>
</evidence>
<accession>A0AAV4DXF1</accession>
<name>A0AAV4DXF1_9GAST</name>
<protein>
    <submittedName>
        <fullName evidence="2">Uncharacterized protein</fullName>
    </submittedName>
</protein>
<evidence type="ECO:0000313" key="3">
    <source>
        <dbReference type="Proteomes" id="UP000735302"/>
    </source>
</evidence>
<feature type="chain" id="PRO_5043439089" evidence="1">
    <location>
        <begin position="27"/>
        <end position="80"/>
    </location>
</feature>
<proteinExistence type="predicted"/>
<keyword evidence="1" id="KW-0732">Signal</keyword>
<sequence length="80" mass="9484">MTSHYSQRHQSLVEMLVLFLEVCTQSQQNHRGRCFWDYAYLIQGQEEPWPVSLAYRVEFGGTKLTARFAWSQDKQQEQQG</sequence>
<feature type="signal peptide" evidence="1">
    <location>
        <begin position="1"/>
        <end position="26"/>
    </location>
</feature>
<reference evidence="2 3" key="1">
    <citation type="journal article" date="2021" name="Elife">
        <title>Chloroplast acquisition without the gene transfer in kleptoplastic sea slugs, Plakobranchus ocellatus.</title>
        <authorList>
            <person name="Maeda T."/>
            <person name="Takahashi S."/>
            <person name="Yoshida T."/>
            <person name="Shimamura S."/>
            <person name="Takaki Y."/>
            <person name="Nagai Y."/>
            <person name="Toyoda A."/>
            <person name="Suzuki Y."/>
            <person name="Arimoto A."/>
            <person name="Ishii H."/>
            <person name="Satoh N."/>
            <person name="Nishiyama T."/>
            <person name="Hasebe M."/>
            <person name="Maruyama T."/>
            <person name="Minagawa J."/>
            <person name="Obokata J."/>
            <person name="Shigenobu S."/>
        </authorList>
    </citation>
    <scope>NUCLEOTIDE SEQUENCE [LARGE SCALE GENOMIC DNA]</scope>
</reference>
<keyword evidence="3" id="KW-1185">Reference proteome</keyword>
<gene>
    <name evidence="2" type="ORF">PoB_007543800</name>
</gene>
<organism evidence="2 3">
    <name type="scientific">Plakobranchus ocellatus</name>
    <dbReference type="NCBI Taxonomy" id="259542"/>
    <lineage>
        <taxon>Eukaryota</taxon>
        <taxon>Metazoa</taxon>
        <taxon>Spiralia</taxon>
        <taxon>Lophotrochozoa</taxon>
        <taxon>Mollusca</taxon>
        <taxon>Gastropoda</taxon>
        <taxon>Heterobranchia</taxon>
        <taxon>Euthyneura</taxon>
        <taxon>Panpulmonata</taxon>
        <taxon>Sacoglossa</taxon>
        <taxon>Placobranchoidea</taxon>
        <taxon>Plakobranchidae</taxon>
        <taxon>Plakobranchus</taxon>
    </lineage>
</organism>
<dbReference type="EMBL" id="BLXT01008455">
    <property type="protein sequence ID" value="GFO48933.1"/>
    <property type="molecule type" value="Genomic_DNA"/>
</dbReference>
<comment type="caution">
    <text evidence="2">The sequence shown here is derived from an EMBL/GenBank/DDBJ whole genome shotgun (WGS) entry which is preliminary data.</text>
</comment>